<reference evidence="10 11" key="1">
    <citation type="submission" date="2020-06" db="EMBL/GenBank/DDBJ databases">
        <authorList>
            <person name="Jo H."/>
        </authorList>
    </citation>
    <scope>NUCLEOTIDE SEQUENCE [LARGE SCALE GENOMIC DNA]</scope>
    <source>
        <strain evidence="10 11">I46</strain>
    </source>
</reference>
<keyword evidence="7 9" id="KW-0472">Membrane</keyword>
<feature type="transmembrane region" description="Helical" evidence="9">
    <location>
        <begin position="102"/>
        <end position="124"/>
    </location>
</feature>
<dbReference type="Proteomes" id="UP000509638">
    <property type="component" value="Chromosome"/>
</dbReference>
<evidence type="ECO:0000256" key="8">
    <source>
        <dbReference type="ARBA" id="ARBA00031293"/>
    </source>
</evidence>
<feature type="transmembrane region" description="Helical" evidence="9">
    <location>
        <begin position="316"/>
        <end position="341"/>
    </location>
</feature>
<evidence type="ECO:0000256" key="6">
    <source>
        <dbReference type="ARBA" id="ARBA00022989"/>
    </source>
</evidence>
<evidence type="ECO:0000256" key="9">
    <source>
        <dbReference type="SAM" id="Phobius"/>
    </source>
</evidence>
<evidence type="ECO:0000256" key="1">
    <source>
        <dbReference type="ARBA" id="ARBA00004141"/>
    </source>
</evidence>
<dbReference type="GO" id="GO:0015293">
    <property type="term" value="F:symporter activity"/>
    <property type="evidence" value="ECO:0007669"/>
    <property type="project" value="InterPro"/>
</dbReference>
<keyword evidence="4" id="KW-0813">Transport</keyword>
<feature type="transmembrane region" description="Helical" evidence="9">
    <location>
        <begin position="243"/>
        <end position="265"/>
    </location>
</feature>
<feature type="transmembrane region" description="Helical" evidence="9">
    <location>
        <begin position="36"/>
        <end position="54"/>
    </location>
</feature>
<proteinExistence type="inferred from homology"/>
<protein>
    <recommendedName>
        <fullName evidence="3">L-cystine uptake protein TcyP</fullName>
    </recommendedName>
    <alternativeName>
        <fullName evidence="8">Transporter of cystine TcyP</fullName>
    </alternativeName>
</protein>
<feature type="transmembrane region" description="Helical" evidence="9">
    <location>
        <begin position="380"/>
        <end position="402"/>
    </location>
</feature>
<dbReference type="PRINTS" id="PR00173">
    <property type="entry name" value="EDTRNSPORT"/>
</dbReference>
<organism evidence="10 11">
    <name type="scientific">Microbacterium oleivorans</name>
    <dbReference type="NCBI Taxonomy" id="273677"/>
    <lineage>
        <taxon>Bacteria</taxon>
        <taxon>Bacillati</taxon>
        <taxon>Actinomycetota</taxon>
        <taxon>Actinomycetes</taxon>
        <taxon>Micrococcales</taxon>
        <taxon>Microbacteriaceae</taxon>
        <taxon>Microbacterium</taxon>
    </lineage>
</organism>
<evidence type="ECO:0000313" key="10">
    <source>
        <dbReference type="EMBL" id="QLD11994.1"/>
    </source>
</evidence>
<dbReference type="EMBL" id="CP058316">
    <property type="protein sequence ID" value="QLD11994.1"/>
    <property type="molecule type" value="Genomic_DNA"/>
</dbReference>
<accession>A0A7D5IT49</accession>
<feature type="transmembrane region" description="Helical" evidence="9">
    <location>
        <begin position="210"/>
        <end position="231"/>
    </location>
</feature>
<keyword evidence="5 9" id="KW-0812">Transmembrane</keyword>
<sequence length="444" mass="45517">MASGCGQAPSVGGTSVRWAGREGGWSTVKRAAKNPAVQIGLAAVLGIVFGLVLGDAAANLAFVGDIFIRLIQMAIVPLVMSSIIVATGSLRGSGMGRLATRTFAWMLGFAAVSAVVAWIIGSLVQPGAGVDFSGAVDPALEDAAGEAAGWQETVVGFVSTNVFEAMSGAAMVPIIVFSLLFGAALNVYVTTSGNRLVLDFFDQIQQVVLTMIRFVMVIAPIGVFCLLADLAGTVGFGVVLGALGYLGSTLLGVLILLALFVGVVWARTRVNIGLLPAKLAQQTMIAVTTTSSAVTYPTVLKTAIERVGVARPVANFTLSVGLTMGSYGAVLNYMLVVLFLAQSGGLDLDPGTIVLGMALAVLLNMGTITVPGGFPVVATFLATSLGLPLEAVGLLIAVDWFAGVFRTFLNVNGDTFVAMLVADAGGDLDRDVYAGRTSTSVVTA</sequence>
<dbReference type="SUPFAM" id="SSF118215">
    <property type="entry name" value="Proton glutamate symport protein"/>
    <property type="match status" value="1"/>
</dbReference>
<feature type="transmembrane region" description="Helical" evidence="9">
    <location>
        <begin position="353"/>
        <end position="374"/>
    </location>
</feature>
<dbReference type="AlphaFoldDB" id="A0A7D5IT49"/>
<feature type="transmembrane region" description="Helical" evidence="9">
    <location>
        <begin position="169"/>
        <end position="189"/>
    </location>
</feature>
<gene>
    <name evidence="10" type="ORF">HW566_09595</name>
</gene>
<evidence type="ECO:0000256" key="4">
    <source>
        <dbReference type="ARBA" id="ARBA00022448"/>
    </source>
</evidence>
<dbReference type="PANTHER" id="PTHR42865">
    <property type="entry name" value="PROTON/GLUTAMATE-ASPARTATE SYMPORTER"/>
    <property type="match status" value="1"/>
</dbReference>
<comment type="subcellular location">
    <subcellularLocation>
        <location evidence="1">Membrane</location>
        <topology evidence="1">Multi-pass membrane protein</topology>
    </subcellularLocation>
</comment>
<dbReference type="Pfam" id="PF00375">
    <property type="entry name" value="SDF"/>
    <property type="match status" value="1"/>
</dbReference>
<dbReference type="GO" id="GO:0005886">
    <property type="term" value="C:plasma membrane"/>
    <property type="evidence" value="ECO:0007669"/>
    <property type="project" value="TreeGrafter"/>
</dbReference>
<keyword evidence="6 9" id="KW-1133">Transmembrane helix</keyword>
<evidence type="ECO:0000313" key="11">
    <source>
        <dbReference type="Proteomes" id="UP000509638"/>
    </source>
</evidence>
<feature type="transmembrane region" description="Helical" evidence="9">
    <location>
        <begin position="66"/>
        <end position="90"/>
    </location>
</feature>
<evidence type="ECO:0000256" key="5">
    <source>
        <dbReference type="ARBA" id="ARBA00022692"/>
    </source>
</evidence>
<comment type="similarity">
    <text evidence="2">Belongs to the dicarboxylate/amino acid:cation symporter (DAACS) (TC 2.A.23) family.</text>
</comment>
<dbReference type="PANTHER" id="PTHR42865:SF5">
    <property type="entry name" value="L-CYSTINE TRANSPORTER TCYP"/>
    <property type="match status" value="1"/>
</dbReference>
<dbReference type="InterPro" id="IPR036458">
    <property type="entry name" value="Na:dicarbo_symporter_sf"/>
</dbReference>
<dbReference type="InterPro" id="IPR001991">
    <property type="entry name" value="Na-dicarboxylate_symporter"/>
</dbReference>
<evidence type="ECO:0000256" key="7">
    <source>
        <dbReference type="ARBA" id="ARBA00023136"/>
    </source>
</evidence>
<evidence type="ECO:0000256" key="2">
    <source>
        <dbReference type="ARBA" id="ARBA00006148"/>
    </source>
</evidence>
<dbReference type="Gene3D" id="1.10.3860.10">
    <property type="entry name" value="Sodium:dicarboxylate symporter"/>
    <property type="match status" value="1"/>
</dbReference>
<evidence type="ECO:0000256" key="3">
    <source>
        <dbReference type="ARBA" id="ARBA00022031"/>
    </source>
</evidence>
<dbReference type="GO" id="GO:0015184">
    <property type="term" value="F:L-cystine transmembrane transporter activity"/>
    <property type="evidence" value="ECO:0007669"/>
    <property type="project" value="TreeGrafter"/>
</dbReference>
<name>A0A7D5IT49_9MICO</name>